<proteinExistence type="inferred from homology"/>
<feature type="domain" description="Dyp-type peroxidase N-terminal" evidence="7">
    <location>
        <begin position="9"/>
        <end position="105"/>
    </location>
</feature>
<evidence type="ECO:0000256" key="5">
    <source>
        <dbReference type="ARBA" id="ARBA00023004"/>
    </source>
</evidence>
<gene>
    <name evidence="9" type="ORF">Bequi_13255</name>
</gene>
<comment type="caution">
    <text evidence="9">The sequence shown here is derived from an EMBL/GenBank/DDBJ whole genome shotgun (WGS) entry which is preliminary data.</text>
</comment>
<dbReference type="SUPFAM" id="SSF54909">
    <property type="entry name" value="Dimeric alpha+beta barrel"/>
    <property type="match status" value="1"/>
</dbReference>
<dbReference type="EMBL" id="JAKNCJ010000011">
    <property type="protein sequence ID" value="MCL6424333.1"/>
    <property type="molecule type" value="Genomic_DNA"/>
</dbReference>
<comment type="similarity">
    <text evidence="6">Belongs to the DyP-type peroxidase family.</text>
</comment>
<evidence type="ECO:0000313" key="10">
    <source>
        <dbReference type="Proteomes" id="UP001203761"/>
    </source>
</evidence>
<reference evidence="9" key="1">
    <citation type="submission" date="2022-02" db="EMBL/GenBank/DDBJ databases">
        <authorList>
            <person name="Lee M."/>
            <person name="Kim S.-J."/>
            <person name="Jung M.-Y."/>
        </authorList>
    </citation>
    <scope>NUCLEOTIDE SEQUENCE</scope>
    <source>
        <strain evidence="9">JHP9</strain>
    </source>
</reference>
<keyword evidence="5" id="KW-0408">Iron</keyword>
<dbReference type="PANTHER" id="PTHR30521:SF0">
    <property type="entry name" value="DYP-TYPE PEROXIDASE FAMILY PROTEIN"/>
    <property type="match status" value="1"/>
</dbReference>
<dbReference type="PANTHER" id="PTHR30521">
    <property type="entry name" value="DEFERROCHELATASE/PEROXIDASE"/>
    <property type="match status" value="1"/>
</dbReference>
<sequence>MRGVLSGLDDLAKSVSFRAPGADLLVVAGIGAQLWDRMMPSAPRPRGLRDFPGARGTVHSAPATPGDILLHLRAAQPDQCFELVRILMDQLGDRVEVADEVHAFKYWDNRDLLGFVDGTANPQDDDARRAVLITAVQDPHYAGSSYVVVQKYLHDLAAWEALSVEEQERIIGRRKLDDVEIPDEKKAPNSHVSLNTVTDEHGAEQDILRDNMPFGRFGEKEFGTYSIGYAKDPAVILTMLDRMYHGHEGSGYDRILDFSRAVTGGLYFVPSRELLAGLEELASASEPRA</sequence>
<dbReference type="Pfam" id="PF04261">
    <property type="entry name" value="Dyp_perox_N"/>
    <property type="match status" value="1"/>
</dbReference>
<keyword evidence="10" id="KW-1185">Reference proteome</keyword>
<protein>
    <submittedName>
        <fullName evidence="9">Dyp-type peroxidase</fullName>
    </submittedName>
</protein>
<dbReference type="NCBIfam" id="TIGR01413">
    <property type="entry name" value="Dyp_perox_fam"/>
    <property type="match status" value="1"/>
</dbReference>
<dbReference type="GO" id="GO:0004601">
    <property type="term" value="F:peroxidase activity"/>
    <property type="evidence" value="ECO:0007669"/>
    <property type="project" value="UniProtKB-KW"/>
</dbReference>
<evidence type="ECO:0000259" key="8">
    <source>
        <dbReference type="Pfam" id="PF20628"/>
    </source>
</evidence>
<organism evidence="9 10">
    <name type="scientific">Brachybacterium equifaecis</name>
    <dbReference type="NCBI Taxonomy" id="2910770"/>
    <lineage>
        <taxon>Bacteria</taxon>
        <taxon>Bacillati</taxon>
        <taxon>Actinomycetota</taxon>
        <taxon>Actinomycetes</taxon>
        <taxon>Micrococcales</taxon>
        <taxon>Dermabacteraceae</taxon>
        <taxon>Brachybacterium</taxon>
    </lineage>
</organism>
<keyword evidence="4" id="KW-0560">Oxidoreductase</keyword>
<dbReference type="InterPro" id="IPR006314">
    <property type="entry name" value="Dyp_peroxidase"/>
</dbReference>
<dbReference type="InterPro" id="IPR011008">
    <property type="entry name" value="Dimeric_a/b-barrel"/>
</dbReference>
<evidence type="ECO:0000256" key="6">
    <source>
        <dbReference type="ARBA" id="ARBA00025737"/>
    </source>
</evidence>
<keyword evidence="2 9" id="KW-0575">Peroxidase</keyword>
<comment type="cofactor">
    <cofactor evidence="1">
        <name>heme b</name>
        <dbReference type="ChEBI" id="CHEBI:60344"/>
    </cofactor>
</comment>
<dbReference type="Pfam" id="PF20628">
    <property type="entry name" value="Dyp_perox_C"/>
    <property type="match status" value="1"/>
</dbReference>
<evidence type="ECO:0000256" key="3">
    <source>
        <dbReference type="ARBA" id="ARBA00022723"/>
    </source>
</evidence>
<dbReference type="InterPro" id="IPR048328">
    <property type="entry name" value="Dyp_perox_C"/>
</dbReference>
<evidence type="ECO:0000256" key="2">
    <source>
        <dbReference type="ARBA" id="ARBA00022559"/>
    </source>
</evidence>
<evidence type="ECO:0000259" key="7">
    <source>
        <dbReference type="Pfam" id="PF04261"/>
    </source>
</evidence>
<dbReference type="Proteomes" id="UP001203761">
    <property type="component" value="Unassembled WGS sequence"/>
</dbReference>
<accession>A0ABT0R317</accession>
<keyword evidence="3" id="KW-0479">Metal-binding</keyword>
<dbReference type="PROSITE" id="PS51404">
    <property type="entry name" value="DYP_PEROXIDASE"/>
    <property type="match status" value="1"/>
</dbReference>
<evidence type="ECO:0000313" key="9">
    <source>
        <dbReference type="EMBL" id="MCL6424333.1"/>
    </source>
</evidence>
<evidence type="ECO:0000256" key="1">
    <source>
        <dbReference type="ARBA" id="ARBA00001970"/>
    </source>
</evidence>
<feature type="domain" description="Dyp-type peroxidase C-terminal" evidence="8">
    <location>
        <begin position="108"/>
        <end position="272"/>
    </location>
</feature>
<evidence type="ECO:0000256" key="4">
    <source>
        <dbReference type="ARBA" id="ARBA00023002"/>
    </source>
</evidence>
<dbReference type="RefSeq" id="WP_249738411.1">
    <property type="nucleotide sequence ID" value="NZ_JAKNCJ010000011.1"/>
</dbReference>
<name>A0ABT0R317_9MICO</name>
<dbReference type="InterPro" id="IPR048327">
    <property type="entry name" value="Dyp_perox_N"/>
</dbReference>